<dbReference type="NCBIfam" id="TIGR00738">
    <property type="entry name" value="rrf2_super"/>
    <property type="match status" value="1"/>
</dbReference>
<dbReference type="SUPFAM" id="SSF46785">
    <property type="entry name" value="Winged helix' DNA-binding domain"/>
    <property type="match status" value="1"/>
</dbReference>
<dbReference type="GO" id="GO:0003700">
    <property type="term" value="F:DNA-binding transcription factor activity"/>
    <property type="evidence" value="ECO:0007669"/>
    <property type="project" value="TreeGrafter"/>
</dbReference>
<dbReference type="OrthoDB" id="9808360at2"/>
<dbReference type="GO" id="GO:0005829">
    <property type="term" value="C:cytosol"/>
    <property type="evidence" value="ECO:0007669"/>
    <property type="project" value="TreeGrafter"/>
</dbReference>
<dbReference type="InterPro" id="IPR000944">
    <property type="entry name" value="Tscrpt_reg_Rrf2"/>
</dbReference>
<proteinExistence type="predicted"/>
<dbReference type="KEGG" id="mbas:ALGA_1817"/>
<dbReference type="Gene3D" id="1.10.10.10">
    <property type="entry name" value="Winged helix-like DNA-binding domain superfamily/Winged helix DNA-binding domain"/>
    <property type="match status" value="1"/>
</dbReference>
<dbReference type="RefSeq" id="WP_096429056.1">
    <property type="nucleotide sequence ID" value="NZ_AP018042.1"/>
</dbReference>
<evidence type="ECO:0000313" key="2">
    <source>
        <dbReference type="Proteomes" id="UP000218267"/>
    </source>
</evidence>
<dbReference type="Proteomes" id="UP000218267">
    <property type="component" value="Chromosome"/>
</dbReference>
<dbReference type="EMBL" id="AP018042">
    <property type="protein sequence ID" value="BAX80189.1"/>
    <property type="molecule type" value="Genomic_DNA"/>
</dbReference>
<dbReference type="PROSITE" id="PS51197">
    <property type="entry name" value="HTH_RRF2_2"/>
    <property type="match status" value="1"/>
</dbReference>
<reference evidence="1 2" key="1">
    <citation type="journal article" date="2018" name="Mar. Genomics">
        <title>Complete genome sequence of Marinifilaceae bacterium strain SPP2, isolated from the Antarctic marine sediment.</title>
        <authorList>
            <person name="Watanabe M."/>
            <person name="Kojima H."/>
            <person name="Fukui M."/>
        </authorList>
    </citation>
    <scope>NUCLEOTIDE SEQUENCE [LARGE SCALE GENOMIC DNA]</scope>
    <source>
        <strain evidence="1 2">SPP2</strain>
    </source>
</reference>
<evidence type="ECO:0000313" key="1">
    <source>
        <dbReference type="EMBL" id="BAX80189.1"/>
    </source>
</evidence>
<name>A0A1Y1CIH8_9BACT</name>
<dbReference type="Pfam" id="PF02082">
    <property type="entry name" value="Rrf2"/>
    <property type="match status" value="1"/>
</dbReference>
<sequence length="147" mass="16166">MLSNTCKYAIRSVIYLSLNGTEGKKIGIKKISEDLEIPTPFLGKILQSLAKQKLLTSTKGPHGGFGMGKKPSEITLMNIVEIVDGLDMFENCLIGMRPCKTPTNNQSPCPVHNQFGSIRKTIYELFNGKTIGQLIDEMGTAEEFISL</sequence>
<gene>
    <name evidence="1" type="ORF">ALGA_1817</name>
</gene>
<dbReference type="AlphaFoldDB" id="A0A1Y1CIH8"/>
<dbReference type="PANTHER" id="PTHR33221">
    <property type="entry name" value="WINGED HELIX-TURN-HELIX TRANSCRIPTIONAL REGULATOR, RRF2 FAMILY"/>
    <property type="match status" value="1"/>
</dbReference>
<dbReference type="InterPro" id="IPR036388">
    <property type="entry name" value="WH-like_DNA-bd_sf"/>
</dbReference>
<accession>A0A1Y1CIH8</accession>
<keyword evidence="2" id="KW-1185">Reference proteome</keyword>
<protein>
    <submittedName>
        <fullName evidence="1">Transcriptional regulator</fullName>
    </submittedName>
</protein>
<reference evidence="2" key="2">
    <citation type="journal article" date="2020" name="Antonie Van Leeuwenhoek">
        <title>Labilibaculum antarcticum sp. nov., a novel facultative anaerobic, psychrotorelant bacterium isolated from marine sediment of Antarctica.</title>
        <authorList>
            <person name="Watanabe M."/>
            <person name="Kojima H."/>
            <person name="Fukui M."/>
        </authorList>
    </citation>
    <scope>NUCLEOTIDE SEQUENCE [LARGE SCALE GENOMIC DNA]</scope>
    <source>
        <strain evidence="2">SPP2</strain>
    </source>
</reference>
<dbReference type="InterPro" id="IPR036390">
    <property type="entry name" value="WH_DNA-bd_sf"/>
</dbReference>
<organism evidence="1 2">
    <name type="scientific">Labilibaculum antarcticum</name>
    <dbReference type="NCBI Taxonomy" id="1717717"/>
    <lineage>
        <taxon>Bacteria</taxon>
        <taxon>Pseudomonadati</taxon>
        <taxon>Bacteroidota</taxon>
        <taxon>Bacteroidia</taxon>
        <taxon>Marinilabiliales</taxon>
        <taxon>Marinifilaceae</taxon>
        <taxon>Labilibaculum</taxon>
    </lineage>
</organism>
<dbReference type="PANTHER" id="PTHR33221:SF15">
    <property type="entry name" value="HTH-TYPE TRANSCRIPTIONAL REGULATOR YWGB-RELATED"/>
    <property type="match status" value="1"/>
</dbReference>